<evidence type="ECO:0000256" key="4">
    <source>
        <dbReference type="ARBA" id="ARBA00022989"/>
    </source>
</evidence>
<name>A0ABQ8DUQ3_BRANA</name>
<evidence type="ECO:0000313" key="7">
    <source>
        <dbReference type="EMBL" id="KAH0933080.1"/>
    </source>
</evidence>
<dbReference type="Pfam" id="PF00083">
    <property type="entry name" value="Sugar_tr"/>
    <property type="match status" value="1"/>
</dbReference>
<feature type="transmembrane region" description="Helical" evidence="6">
    <location>
        <begin position="71"/>
        <end position="91"/>
    </location>
</feature>
<proteinExistence type="predicted"/>
<evidence type="ECO:0000256" key="1">
    <source>
        <dbReference type="ARBA" id="ARBA00004370"/>
    </source>
</evidence>
<dbReference type="PANTHER" id="PTHR48020:SF12">
    <property type="entry name" value="PROTON MYO-INOSITOL COTRANSPORTER"/>
    <property type="match status" value="1"/>
</dbReference>
<evidence type="ECO:0000256" key="6">
    <source>
        <dbReference type="SAM" id="Phobius"/>
    </source>
</evidence>
<dbReference type="Gene3D" id="1.20.1250.20">
    <property type="entry name" value="MFS general substrate transporter like domains"/>
    <property type="match status" value="1"/>
</dbReference>
<evidence type="ECO:0000313" key="8">
    <source>
        <dbReference type="Proteomes" id="UP000824890"/>
    </source>
</evidence>
<dbReference type="InterPro" id="IPR036259">
    <property type="entry name" value="MFS_trans_sf"/>
</dbReference>
<keyword evidence="5 6" id="KW-0472">Membrane</keyword>
<evidence type="ECO:0000256" key="2">
    <source>
        <dbReference type="ARBA" id="ARBA00022448"/>
    </source>
</evidence>
<evidence type="ECO:0000256" key="3">
    <source>
        <dbReference type="ARBA" id="ARBA00022692"/>
    </source>
</evidence>
<keyword evidence="4 6" id="KW-1133">Transmembrane helix</keyword>
<accession>A0ABQ8DUQ3</accession>
<keyword evidence="8" id="KW-1185">Reference proteome</keyword>
<keyword evidence="3 6" id="KW-0812">Transmembrane</keyword>
<dbReference type="InterPro" id="IPR005828">
    <property type="entry name" value="MFS_sugar_transport-like"/>
</dbReference>
<evidence type="ECO:0000256" key="5">
    <source>
        <dbReference type="ARBA" id="ARBA00023136"/>
    </source>
</evidence>
<sequence>MQMDAWGISAIHWDQYCVMYYSPTIVHHLMEGSLSEAYVEACLMSETVNWISNLIVAQTFMSIAEAAGTGVTFLILVGIVVLAVICVIVFIPETQGLTFSVVEQIWKHKAWGNNSGWAVAVIGLLEQGSRS</sequence>
<dbReference type="Proteomes" id="UP000824890">
    <property type="component" value="Unassembled WGS sequence"/>
</dbReference>
<dbReference type="PANTHER" id="PTHR48020">
    <property type="entry name" value="PROTON MYO-INOSITOL COTRANSPORTER"/>
    <property type="match status" value="1"/>
</dbReference>
<dbReference type="EMBL" id="JAGKQM010000003">
    <property type="protein sequence ID" value="KAH0933080.1"/>
    <property type="molecule type" value="Genomic_DNA"/>
</dbReference>
<reference evidence="7 8" key="1">
    <citation type="submission" date="2021-05" db="EMBL/GenBank/DDBJ databases">
        <title>Genome Assembly of Synthetic Allotetraploid Brassica napus Reveals Homoeologous Exchanges between Subgenomes.</title>
        <authorList>
            <person name="Davis J.T."/>
        </authorList>
    </citation>
    <scope>NUCLEOTIDE SEQUENCE [LARGE SCALE GENOMIC DNA]</scope>
    <source>
        <strain evidence="8">cv. Da-Ae</strain>
        <tissue evidence="7">Seedling</tissue>
    </source>
</reference>
<gene>
    <name evidence="7" type="ORF">HID58_010197</name>
</gene>
<comment type="caution">
    <text evidence="7">The sequence shown here is derived from an EMBL/GenBank/DDBJ whole genome shotgun (WGS) entry which is preliminary data.</text>
</comment>
<organism evidence="7 8">
    <name type="scientific">Brassica napus</name>
    <name type="common">Rape</name>
    <dbReference type="NCBI Taxonomy" id="3708"/>
    <lineage>
        <taxon>Eukaryota</taxon>
        <taxon>Viridiplantae</taxon>
        <taxon>Streptophyta</taxon>
        <taxon>Embryophyta</taxon>
        <taxon>Tracheophyta</taxon>
        <taxon>Spermatophyta</taxon>
        <taxon>Magnoliopsida</taxon>
        <taxon>eudicotyledons</taxon>
        <taxon>Gunneridae</taxon>
        <taxon>Pentapetalae</taxon>
        <taxon>rosids</taxon>
        <taxon>malvids</taxon>
        <taxon>Brassicales</taxon>
        <taxon>Brassicaceae</taxon>
        <taxon>Brassiceae</taxon>
        <taxon>Brassica</taxon>
    </lineage>
</organism>
<evidence type="ECO:0008006" key="9">
    <source>
        <dbReference type="Google" id="ProtNLM"/>
    </source>
</evidence>
<dbReference type="InterPro" id="IPR050814">
    <property type="entry name" value="Myo-inositol_Transporter"/>
</dbReference>
<comment type="subcellular location">
    <subcellularLocation>
        <location evidence="1">Membrane</location>
    </subcellularLocation>
</comment>
<keyword evidence="2" id="KW-0813">Transport</keyword>
<protein>
    <recommendedName>
        <fullName evidence="9">Major facilitator superfamily (MFS) profile domain-containing protein</fullName>
    </recommendedName>
</protein>